<keyword evidence="2" id="KW-1185">Reference proteome</keyword>
<protein>
    <submittedName>
        <fullName evidence="1">Uncharacterized protein</fullName>
    </submittedName>
</protein>
<name>A0A428U553_9HYPO</name>
<dbReference type="AlphaFoldDB" id="A0A428U553"/>
<gene>
    <name evidence="1" type="ORF">CDV31_007711</name>
</gene>
<proteinExistence type="predicted"/>
<comment type="caution">
    <text evidence="1">The sequence shown here is derived from an EMBL/GenBank/DDBJ whole genome shotgun (WGS) entry which is preliminary data.</text>
</comment>
<organism evidence="1 2">
    <name type="scientific">Fusarium ambrosium</name>
    <dbReference type="NCBI Taxonomy" id="131363"/>
    <lineage>
        <taxon>Eukaryota</taxon>
        <taxon>Fungi</taxon>
        <taxon>Dikarya</taxon>
        <taxon>Ascomycota</taxon>
        <taxon>Pezizomycotina</taxon>
        <taxon>Sordariomycetes</taxon>
        <taxon>Hypocreomycetidae</taxon>
        <taxon>Hypocreales</taxon>
        <taxon>Nectriaceae</taxon>
        <taxon>Fusarium</taxon>
        <taxon>Fusarium solani species complex</taxon>
    </lineage>
</organism>
<reference evidence="1 2" key="1">
    <citation type="submission" date="2017-06" db="EMBL/GenBank/DDBJ databases">
        <title>Cmopartive genomic analysis of Ambrosia Fusariam Clade fungi.</title>
        <authorList>
            <person name="Stajich J.E."/>
            <person name="Carrillo J."/>
            <person name="Kijimoto T."/>
            <person name="Eskalen A."/>
            <person name="O'Donnell K."/>
            <person name="Kasson M."/>
        </authorList>
    </citation>
    <scope>NUCLEOTIDE SEQUENCE [LARGE SCALE GENOMIC DNA]</scope>
    <source>
        <strain evidence="1 2">NRRL 20438</strain>
    </source>
</reference>
<dbReference type="Proteomes" id="UP000288429">
    <property type="component" value="Unassembled WGS sequence"/>
</dbReference>
<evidence type="ECO:0000313" key="1">
    <source>
        <dbReference type="EMBL" id="RSM09405.1"/>
    </source>
</evidence>
<sequence length="142" mass="15813">MGSLDTLLSTGQQGSIGSRVVTVDYIHRNLRFARYPRSLPSLKPPKIKATATACAAHRMHLPGCAPRVTCRQGSTVPPAVNRQRKTPPPFLSRVCRRRRVGVDIHFPLVRHHEFIRPCLARLSAVSVDRRGPSSTRLLGSFR</sequence>
<evidence type="ECO:0000313" key="2">
    <source>
        <dbReference type="Proteomes" id="UP000288429"/>
    </source>
</evidence>
<accession>A0A428U553</accession>
<dbReference type="EMBL" id="NIZV01000096">
    <property type="protein sequence ID" value="RSM09405.1"/>
    <property type="molecule type" value="Genomic_DNA"/>
</dbReference>